<name>A0A8J7RLC1_9BACT</name>
<dbReference type="InterPro" id="IPR027268">
    <property type="entry name" value="Peptidase_M4/M1_CTD_sf"/>
</dbReference>
<dbReference type="PANTHER" id="PTHR11533">
    <property type="entry name" value="PROTEASE M1 ZINC METALLOPROTEASE"/>
    <property type="match status" value="1"/>
</dbReference>
<feature type="region of interest" description="Disordered" evidence="1">
    <location>
        <begin position="31"/>
        <end position="96"/>
    </location>
</feature>
<dbReference type="GO" id="GO:0070006">
    <property type="term" value="F:metalloaminopeptidase activity"/>
    <property type="evidence" value="ECO:0007669"/>
    <property type="project" value="TreeGrafter"/>
</dbReference>
<feature type="domain" description="Peptidase M1 membrane alanine aminopeptidase" evidence="2">
    <location>
        <begin position="418"/>
        <end position="618"/>
    </location>
</feature>
<gene>
    <name evidence="3" type="ORF">NATSA_03865</name>
</gene>
<comment type="caution">
    <text evidence="3">The sequence shown here is derived from an EMBL/GenBank/DDBJ whole genome shotgun (WGS) entry which is preliminary data.</text>
</comment>
<dbReference type="CDD" id="cd09604">
    <property type="entry name" value="M1_APN_like"/>
    <property type="match status" value="1"/>
</dbReference>
<evidence type="ECO:0000256" key="1">
    <source>
        <dbReference type="SAM" id="MobiDB-lite"/>
    </source>
</evidence>
<dbReference type="GO" id="GO:0043171">
    <property type="term" value="P:peptide catabolic process"/>
    <property type="evidence" value="ECO:0007669"/>
    <property type="project" value="TreeGrafter"/>
</dbReference>
<protein>
    <submittedName>
        <fullName evidence="3">M1 family metallopeptidase</fullName>
    </submittedName>
</protein>
<dbReference type="GO" id="GO:0005615">
    <property type="term" value="C:extracellular space"/>
    <property type="evidence" value="ECO:0007669"/>
    <property type="project" value="TreeGrafter"/>
</dbReference>
<dbReference type="Proteomes" id="UP000673975">
    <property type="component" value="Unassembled WGS sequence"/>
</dbReference>
<evidence type="ECO:0000313" key="3">
    <source>
        <dbReference type="EMBL" id="MBP3191794.1"/>
    </source>
</evidence>
<dbReference type="EMBL" id="JAFIDN010000002">
    <property type="protein sequence ID" value="MBP3191794.1"/>
    <property type="molecule type" value="Genomic_DNA"/>
</dbReference>
<evidence type="ECO:0000259" key="2">
    <source>
        <dbReference type="Pfam" id="PF01433"/>
    </source>
</evidence>
<sequence>MFPAELRTAPTVLLISIIFSAGLLLPACAPGGSLESSEDSSGAETASGNIHEEPSGQGDSADKTPEAMNRMDKDTPDTVYVMPERPLPREAKPPEGYLRAVDEGIRTADGRPGDDYWQQFTEYDIDITLDPDSKTLGGTARITYHNHSPDELRHLHLELVQNLNQPGVRRNRPAEVTGGVSLHDVIVNGDTLTDESGRSARYSIQGTRMVIRPEEPVKADTSVELEISYDFTIPRQGAGGRMGHSGDNLFYLGYWYPHMTVYDDVVGWHPDPYLGQAEFYHGFADYDLRIRAPEDWIIMATGELQNPTDVLDPELASRWEDARKQDEPMRIFTAGSDQPATVRAASSGDAGAAGTDTLLTWHYRAENVRDVAFSATLESNWEAARTAVGDRTGDGETDYTLINTFWRDEAPLWEDVTEYQQHAITFLSDMTGLPYPWPHMTAIEGSGIIGGGMEYPMMTIMGDYNDRGAEALYSVTAHELAHMWIPLIVSTDERRYSWLDEGNTVFSTAEAVMDFLPERRPHNQSRNAYTRAARSGNEGPMMRRSDYHYSTQQFIIASYRKPSAVLVALQKVLGEDMFWKAYREFISEWAFRQAYPWDFFRTFERVSGKDLGWFWYSWYYETWVLDQSVAEVEETGEGTRIVIRDKGDVPMPVYLTVTYDGDNKATYTIPVDVWLKGSRSEELVIPERDVRRVEIDSGRDLPDINRQNAVWERS</sequence>
<dbReference type="Pfam" id="PF01433">
    <property type="entry name" value="Peptidase_M1"/>
    <property type="match status" value="1"/>
</dbReference>
<dbReference type="SUPFAM" id="SSF55486">
    <property type="entry name" value="Metalloproteases ('zincins'), catalytic domain"/>
    <property type="match status" value="1"/>
</dbReference>
<dbReference type="Gene3D" id="1.10.390.10">
    <property type="entry name" value="Neutral Protease Domain 2"/>
    <property type="match status" value="1"/>
</dbReference>
<reference evidence="3" key="1">
    <citation type="submission" date="2021-02" db="EMBL/GenBank/DDBJ databases">
        <title>Natronogracilivirga saccharolytica gen. nov. sp. nov. a new anaerobic, haloalkiliphilic carbohydrate-fermenting bacterium from soda lake and proposing of Cyclonatronumiaceae fam. nov. in the phylum Balneolaeota.</title>
        <authorList>
            <person name="Zhilina T.N."/>
            <person name="Sorokin D.Y."/>
            <person name="Zavarzina D.G."/>
            <person name="Toshchakov S.V."/>
            <person name="Kublanov I.V."/>
        </authorList>
    </citation>
    <scope>NUCLEOTIDE SEQUENCE</scope>
    <source>
        <strain evidence="3">Z-1702</strain>
    </source>
</reference>
<dbReference type="GO" id="GO:0005737">
    <property type="term" value="C:cytoplasm"/>
    <property type="evidence" value="ECO:0007669"/>
    <property type="project" value="TreeGrafter"/>
</dbReference>
<dbReference type="RefSeq" id="WP_210510562.1">
    <property type="nucleotide sequence ID" value="NZ_JAFIDN010000002.1"/>
</dbReference>
<accession>A0A8J7RLC1</accession>
<dbReference type="InterPro" id="IPR014782">
    <property type="entry name" value="Peptidase_M1_dom"/>
</dbReference>
<dbReference type="AlphaFoldDB" id="A0A8J7RLC1"/>
<proteinExistence type="predicted"/>
<dbReference type="PANTHER" id="PTHR11533:SF174">
    <property type="entry name" value="PUROMYCIN-SENSITIVE AMINOPEPTIDASE-RELATED"/>
    <property type="match status" value="1"/>
</dbReference>
<feature type="compositionally biased region" description="Low complexity" evidence="1">
    <location>
        <begin position="31"/>
        <end position="44"/>
    </location>
</feature>
<keyword evidence="4" id="KW-1185">Reference proteome</keyword>
<feature type="compositionally biased region" description="Basic and acidic residues" evidence="1">
    <location>
        <begin position="50"/>
        <end position="76"/>
    </location>
</feature>
<dbReference type="GO" id="GO:0042277">
    <property type="term" value="F:peptide binding"/>
    <property type="evidence" value="ECO:0007669"/>
    <property type="project" value="TreeGrafter"/>
</dbReference>
<dbReference type="GO" id="GO:0008270">
    <property type="term" value="F:zinc ion binding"/>
    <property type="evidence" value="ECO:0007669"/>
    <property type="project" value="InterPro"/>
</dbReference>
<dbReference type="InterPro" id="IPR042097">
    <property type="entry name" value="Aminopeptidase_N-like_N_sf"/>
</dbReference>
<dbReference type="Gene3D" id="2.60.40.1730">
    <property type="entry name" value="tricorn interacting facor f3 domain"/>
    <property type="match status" value="1"/>
</dbReference>
<dbReference type="InterPro" id="IPR050344">
    <property type="entry name" value="Peptidase_M1_aminopeptidases"/>
</dbReference>
<dbReference type="SUPFAM" id="SSF63737">
    <property type="entry name" value="Leukotriene A4 hydrolase N-terminal domain"/>
    <property type="match status" value="1"/>
</dbReference>
<evidence type="ECO:0000313" key="4">
    <source>
        <dbReference type="Proteomes" id="UP000673975"/>
    </source>
</evidence>
<organism evidence="3 4">
    <name type="scientific">Natronogracilivirga saccharolytica</name>
    <dbReference type="NCBI Taxonomy" id="2812953"/>
    <lineage>
        <taxon>Bacteria</taxon>
        <taxon>Pseudomonadati</taxon>
        <taxon>Balneolota</taxon>
        <taxon>Balneolia</taxon>
        <taxon>Balneolales</taxon>
        <taxon>Cyclonatronaceae</taxon>
        <taxon>Natronogracilivirga</taxon>
    </lineage>
</organism>
<dbReference type="GO" id="GO:0016020">
    <property type="term" value="C:membrane"/>
    <property type="evidence" value="ECO:0007669"/>
    <property type="project" value="TreeGrafter"/>
</dbReference>